<dbReference type="EMBL" id="AGBW02010898">
    <property type="protein sequence ID" value="OWR47557.1"/>
    <property type="molecule type" value="Genomic_DNA"/>
</dbReference>
<dbReference type="Gene3D" id="3.20.20.140">
    <property type="entry name" value="Metal-dependent hydrolases"/>
    <property type="match status" value="1"/>
</dbReference>
<feature type="region of interest" description="Disordered" evidence="4">
    <location>
        <begin position="47"/>
        <end position="70"/>
    </location>
</feature>
<comment type="similarity">
    <text evidence="2">Belongs to the eukaryotic/archaeal RNase P protein component 3 family.</text>
</comment>
<feature type="compositionally biased region" description="Basic and acidic residues" evidence="4">
    <location>
        <begin position="56"/>
        <end position="65"/>
    </location>
</feature>
<evidence type="ECO:0000313" key="6">
    <source>
        <dbReference type="Proteomes" id="UP000007151"/>
    </source>
</evidence>
<dbReference type="GO" id="GO:0005655">
    <property type="term" value="C:nucleolar ribonuclease P complex"/>
    <property type="evidence" value="ECO:0007669"/>
    <property type="project" value="TreeGrafter"/>
</dbReference>
<dbReference type="PANTHER" id="PTHR13031">
    <property type="entry name" value="RIBONUCLEASE P SUBUNIT P30"/>
    <property type="match status" value="1"/>
</dbReference>
<name>A0A212F1F0_DANPL</name>
<keyword evidence="6" id="KW-1185">Reference proteome</keyword>
<dbReference type="AlphaFoldDB" id="A0A212F1F0"/>
<comment type="subcellular location">
    <subcellularLocation>
        <location evidence="1">Nucleus</location>
    </subcellularLocation>
</comment>
<dbReference type="eggNOG" id="KOG2363">
    <property type="taxonomic scope" value="Eukaryota"/>
</dbReference>
<reference evidence="5 6" key="1">
    <citation type="journal article" date="2011" name="Cell">
        <title>The monarch butterfly genome yields insights into long-distance migration.</title>
        <authorList>
            <person name="Zhan S."/>
            <person name="Merlin C."/>
            <person name="Boore J.L."/>
            <person name="Reppert S.M."/>
        </authorList>
    </citation>
    <scope>NUCLEOTIDE SEQUENCE [LARGE SCALE GENOMIC DNA]</scope>
    <source>
        <strain evidence="5">F-2</strain>
    </source>
</reference>
<protein>
    <submittedName>
        <fullName evidence="5">Ribonuclease P</fullName>
    </submittedName>
</protein>
<dbReference type="STRING" id="278856.A0A212F1F0"/>
<dbReference type="KEGG" id="dpl:KGM_208942"/>
<dbReference type="GO" id="GO:0008033">
    <property type="term" value="P:tRNA processing"/>
    <property type="evidence" value="ECO:0007669"/>
    <property type="project" value="UniProtKB-KW"/>
</dbReference>
<dbReference type="Pfam" id="PF01876">
    <property type="entry name" value="RNase_P_p30"/>
    <property type="match status" value="1"/>
</dbReference>
<dbReference type="PANTHER" id="PTHR13031:SF0">
    <property type="entry name" value="RIBONUCLEASE P PROTEIN SUBUNIT P30"/>
    <property type="match status" value="1"/>
</dbReference>
<evidence type="ECO:0000313" key="5">
    <source>
        <dbReference type="EMBL" id="OWR47557.1"/>
    </source>
</evidence>
<evidence type="ECO:0000256" key="2">
    <source>
        <dbReference type="ARBA" id="ARBA00007331"/>
    </source>
</evidence>
<comment type="caution">
    <text evidence="5">The sequence shown here is derived from an EMBL/GenBank/DDBJ whole genome shotgun (WGS) entry which is preliminary data.</text>
</comment>
<dbReference type="Proteomes" id="UP000007151">
    <property type="component" value="Unassembled WGS sequence"/>
</dbReference>
<sequence length="266" mass="30538">MEVAERPNWGFCDLCIDRGFDFKTLSSIKKLNYNTIAINTYVPEAEDEPKKKKKKAEQTKEKKDYIPAPPEIPADLQRNSKLNILQRVTIEFSESAIAHKIHQSENIKKYDIIAVLPRTSQAFQYICTTLDVDIITFDPQSRLPFRMSRKLYGQAVERGIFFELMYSPAIRDSTSRKNIITTAHTYHAVGRSKNIIVSSGAANFLQVRDVHDVINLGFILGLKSNESVQVIRNNTWKLILKAQSRRCGKYYVEVTQMELDENKTSD</sequence>
<dbReference type="OrthoDB" id="17948at2759"/>
<evidence type="ECO:0000256" key="4">
    <source>
        <dbReference type="SAM" id="MobiDB-lite"/>
    </source>
</evidence>
<dbReference type="InterPro" id="IPR002738">
    <property type="entry name" value="RNase_P_p30"/>
</dbReference>
<dbReference type="FunCoup" id="A0A212F1F0">
    <property type="interactions" value="1090"/>
</dbReference>
<dbReference type="SUPFAM" id="SSF89550">
    <property type="entry name" value="PHP domain-like"/>
    <property type="match status" value="1"/>
</dbReference>
<evidence type="ECO:0000256" key="1">
    <source>
        <dbReference type="ARBA" id="ARBA00004123"/>
    </source>
</evidence>
<evidence type="ECO:0000256" key="3">
    <source>
        <dbReference type="ARBA" id="ARBA00022694"/>
    </source>
</evidence>
<gene>
    <name evidence="5" type="ORF">KGM_208942</name>
</gene>
<keyword evidence="3" id="KW-0819">tRNA processing</keyword>
<dbReference type="InterPro" id="IPR016195">
    <property type="entry name" value="Pol/histidinol_Pase-like"/>
</dbReference>
<organism evidence="5 6">
    <name type="scientific">Danaus plexippus plexippus</name>
    <dbReference type="NCBI Taxonomy" id="278856"/>
    <lineage>
        <taxon>Eukaryota</taxon>
        <taxon>Metazoa</taxon>
        <taxon>Ecdysozoa</taxon>
        <taxon>Arthropoda</taxon>
        <taxon>Hexapoda</taxon>
        <taxon>Insecta</taxon>
        <taxon>Pterygota</taxon>
        <taxon>Neoptera</taxon>
        <taxon>Endopterygota</taxon>
        <taxon>Lepidoptera</taxon>
        <taxon>Glossata</taxon>
        <taxon>Ditrysia</taxon>
        <taxon>Papilionoidea</taxon>
        <taxon>Nymphalidae</taxon>
        <taxon>Danainae</taxon>
        <taxon>Danaini</taxon>
        <taxon>Danaina</taxon>
        <taxon>Danaus</taxon>
        <taxon>Danaus</taxon>
    </lineage>
</organism>
<accession>A0A212F1F0</accession>
<dbReference type="GO" id="GO:0003723">
    <property type="term" value="F:RNA binding"/>
    <property type="evidence" value="ECO:0007669"/>
    <property type="project" value="TreeGrafter"/>
</dbReference>
<proteinExistence type="inferred from homology"/>